<dbReference type="Gene3D" id="3.40.190.10">
    <property type="entry name" value="Periplasmic binding protein-like II"/>
    <property type="match status" value="2"/>
</dbReference>
<dbReference type="AlphaFoldDB" id="A0A8I2KT46"/>
<organism evidence="3 5">
    <name type="scientific">Pseudoalteromonas maricaloris</name>
    <dbReference type="NCBI Taxonomy" id="184924"/>
    <lineage>
        <taxon>Bacteria</taxon>
        <taxon>Pseudomonadati</taxon>
        <taxon>Pseudomonadota</taxon>
        <taxon>Gammaproteobacteria</taxon>
        <taxon>Alteromonadales</taxon>
        <taxon>Pseudoalteromonadaceae</taxon>
        <taxon>Pseudoalteromonas</taxon>
    </lineage>
</organism>
<dbReference type="PANTHER" id="PTHR38834:SF3">
    <property type="entry name" value="SOLUTE-BINDING PROTEIN FAMILY 3_N-TERMINAL DOMAIN-CONTAINING PROTEIN"/>
    <property type="match status" value="1"/>
</dbReference>
<reference evidence="4 6" key="2">
    <citation type="submission" date="2023-10" db="EMBL/GenBank/DDBJ databases">
        <title>To unveil natural product biosynthetic capacity in Pseudoalteromonas.</title>
        <authorList>
            <person name="Wang J."/>
        </authorList>
    </citation>
    <scope>NUCLEOTIDE SEQUENCE [LARGE SCALE GENOMIC DNA]</scope>
    <source>
        <strain evidence="4 6">DSM 15914</strain>
    </source>
</reference>
<evidence type="ECO:0000313" key="3">
    <source>
        <dbReference type="EMBL" id="NLR24142.1"/>
    </source>
</evidence>
<feature type="domain" description="Solute-binding protein family 3/N-terminal" evidence="2">
    <location>
        <begin position="23"/>
        <end position="252"/>
    </location>
</feature>
<dbReference type="Proteomes" id="UP001304419">
    <property type="component" value="Chromosome 1"/>
</dbReference>
<feature type="chain" id="PRO_5044460718" evidence="1">
    <location>
        <begin position="22"/>
        <end position="265"/>
    </location>
</feature>
<sequence>MRMTFLSPCLLFLLANFSCFAQQINVAVDHAPPYSIIEDNGEVQGLILDILATVQAQAGVDYQINAVPCPFSRCMRMIAQGEVDVMGGLIRTPQREKLINFVEPAYMALTSSFVFYAKQDSDIRVEQYTDLYTKRIAVMRGGVFYPRFDEDRQLNKVPVFSEQVAFDLLLKGRVDLVIAVEDTAEVAMEVLGQPIEKLKKVSYHHAQPIYGHMAMSKRFSGTELAQTIRLTMKQLAERKQLDAVVAKYKLPPVSEHISDLVPAHP</sequence>
<dbReference type="SUPFAM" id="SSF53850">
    <property type="entry name" value="Periplasmic binding protein-like II"/>
    <property type="match status" value="1"/>
</dbReference>
<evidence type="ECO:0000256" key="1">
    <source>
        <dbReference type="SAM" id="SignalP"/>
    </source>
</evidence>
<accession>A0A8I2KT46</accession>
<reference evidence="3" key="1">
    <citation type="submission" date="2019-10" db="EMBL/GenBank/DDBJ databases">
        <authorList>
            <person name="Paulsen S."/>
        </authorList>
    </citation>
    <scope>NUCLEOTIDE SEQUENCE</scope>
    <source>
        <strain evidence="3">LMG 19692</strain>
    </source>
</reference>
<dbReference type="PANTHER" id="PTHR38834">
    <property type="entry name" value="PERIPLASMIC SUBSTRATE BINDING PROTEIN FAMILY 3"/>
    <property type="match status" value="1"/>
</dbReference>
<dbReference type="Pfam" id="PF00497">
    <property type="entry name" value="SBP_bac_3"/>
    <property type="match status" value="1"/>
</dbReference>
<dbReference type="Proteomes" id="UP000646877">
    <property type="component" value="Unassembled WGS sequence"/>
</dbReference>
<evidence type="ECO:0000313" key="5">
    <source>
        <dbReference type="Proteomes" id="UP000646877"/>
    </source>
</evidence>
<dbReference type="RefSeq" id="WP_039493459.1">
    <property type="nucleotide sequence ID" value="NZ_CBCSDF010000026.1"/>
</dbReference>
<feature type="signal peptide" evidence="1">
    <location>
        <begin position="1"/>
        <end position="21"/>
    </location>
</feature>
<evidence type="ECO:0000313" key="6">
    <source>
        <dbReference type="Proteomes" id="UP001304419"/>
    </source>
</evidence>
<keyword evidence="6" id="KW-1185">Reference proteome</keyword>
<dbReference type="InterPro" id="IPR001638">
    <property type="entry name" value="Solute-binding_3/MltF_N"/>
</dbReference>
<dbReference type="SMART" id="SM00062">
    <property type="entry name" value="PBPb"/>
    <property type="match status" value="1"/>
</dbReference>
<evidence type="ECO:0000313" key="4">
    <source>
        <dbReference type="EMBL" id="WOX28485.1"/>
    </source>
</evidence>
<proteinExistence type="predicted"/>
<keyword evidence="1" id="KW-0732">Signal</keyword>
<evidence type="ECO:0000259" key="2">
    <source>
        <dbReference type="SMART" id="SM00062"/>
    </source>
</evidence>
<name>A0A8I2KT46_9GAMM</name>
<dbReference type="EMBL" id="WEIA01000024">
    <property type="protein sequence ID" value="NLR24142.1"/>
    <property type="molecule type" value="Genomic_DNA"/>
</dbReference>
<protein>
    <submittedName>
        <fullName evidence="3">Amino acid ABC transporter substrate-binding protein</fullName>
    </submittedName>
    <submittedName>
        <fullName evidence="4">Transporter substrate-binding domain-containing protein</fullName>
    </submittedName>
</protein>
<dbReference type="EMBL" id="CP137578">
    <property type="protein sequence ID" value="WOX28485.1"/>
    <property type="molecule type" value="Genomic_DNA"/>
</dbReference>
<gene>
    <name evidence="3" type="ORF">F9Y85_23080</name>
    <name evidence="4" type="ORF">R5H13_17985</name>
</gene>